<accession>A0A096ME28</accession>
<dbReference type="InterPro" id="IPR050111">
    <property type="entry name" value="C-type_lectin/snaclec_domain"/>
</dbReference>
<name>A0A096ME28_POEFO</name>
<evidence type="ECO:0000313" key="4">
    <source>
        <dbReference type="Proteomes" id="UP000028760"/>
    </source>
</evidence>
<reference evidence="3" key="2">
    <citation type="submission" date="2025-08" db="UniProtKB">
        <authorList>
            <consortium name="Ensembl"/>
        </authorList>
    </citation>
    <scope>IDENTIFICATION</scope>
</reference>
<dbReference type="Ensembl" id="ENSPFOT00000024984.1">
    <property type="protein sequence ID" value="ENSPFOP00000029669.1"/>
    <property type="gene ID" value="ENSPFOG00000024248.1"/>
</dbReference>
<proteinExistence type="predicted"/>
<protein>
    <recommendedName>
        <fullName evidence="2">C-type lectin domain-containing protein</fullName>
    </recommendedName>
</protein>
<dbReference type="CDD" id="cd14686">
    <property type="entry name" value="bZIP"/>
    <property type="match status" value="1"/>
</dbReference>
<dbReference type="SUPFAM" id="SSF56436">
    <property type="entry name" value="C-type lectin-like"/>
    <property type="match status" value="1"/>
</dbReference>
<sequence>VLWQSNQMLTAKYQQLQADLQQLTADQQLRRKIQQLRRENQNLDAENQQLRTENHNLDAENQQLRTENHNLDAENQQLRTANCSLIGEIQSLNTTTKRHIIAEKANWLISSFSGRHIGPCLQGWLHFQSSCYMISSHNDSDQKTWQEAADDAELGIIESPEEQDFIYRITLAGFGTSGYWIGLRAEVGGWKWVDGSSPTHKFWQKTPGEPGQKRNEST</sequence>
<evidence type="ECO:0000259" key="2">
    <source>
        <dbReference type="PROSITE" id="PS50041"/>
    </source>
</evidence>
<organism evidence="3 4">
    <name type="scientific">Poecilia formosa</name>
    <name type="common">Amazon molly</name>
    <name type="synonym">Limia formosa</name>
    <dbReference type="NCBI Taxonomy" id="48698"/>
    <lineage>
        <taxon>Eukaryota</taxon>
        <taxon>Metazoa</taxon>
        <taxon>Chordata</taxon>
        <taxon>Craniata</taxon>
        <taxon>Vertebrata</taxon>
        <taxon>Euteleostomi</taxon>
        <taxon>Actinopterygii</taxon>
        <taxon>Neopterygii</taxon>
        <taxon>Teleostei</taxon>
        <taxon>Neoteleostei</taxon>
        <taxon>Acanthomorphata</taxon>
        <taxon>Ovalentaria</taxon>
        <taxon>Atherinomorphae</taxon>
        <taxon>Cyprinodontiformes</taxon>
        <taxon>Poeciliidae</taxon>
        <taxon>Poeciliinae</taxon>
        <taxon>Poecilia</taxon>
    </lineage>
</organism>
<feature type="coiled-coil region" evidence="1">
    <location>
        <begin position="6"/>
        <end position="81"/>
    </location>
</feature>
<dbReference type="Gene3D" id="1.20.5.340">
    <property type="match status" value="1"/>
</dbReference>
<reference evidence="3" key="3">
    <citation type="submission" date="2025-09" db="UniProtKB">
        <authorList>
            <consortium name="Ensembl"/>
        </authorList>
    </citation>
    <scope>IDENTIFICATION</scope>
</reference>
<dbReference type="EMBL" id="AYCK01012253">
    <property type="status" value="NOT_ANNOTATED_CDS"/>
    <property type="molecule type" value="Genomic_DNA"/>
</dbReference>
<dbReference type="PANTHER" id="PTHR22803">
    <property type="entry name" value="MANNOSE, PHOSPHOLIPASE, LECTIN RECEPTOR RELATED"/>
    <property type="match status" value="1"/>
</dbReference>
<dbReference type="PROSITE" id="PS50041">
    <property type="entry name" value="C_TYPE_LECTIN_2"/>
    <property type="match status" value="1"/>
</dbReference>
<dbReference type="OMA" id="TEENYQM"/>
<keyword evidence="1" id="KW-0175">Coiled coil</keyword>
<dbReference type="AlphaFoldDB" id="A0A096ME28"/>
<keyword evidence="4" id="KW-1185">Reference proteome</keyword>
<feature type="domain" description="C-type lectin" evidence="2">
    <location>
        <begin position="127"/>
        <end position="218"/>
    </location>
</feature>
<dbReference type="InterPro" id="IPR016186">
    <property type="entry name" value="C-type_lectin-like/link_sf"/>
</dbReference>
<dbReference type="GeneTree" id="ENSGT01120000275098"/>
<dbReference type="Proteomes" id="UP000028760">
    <property type="component" value="Unassembled WGS sequence"/>
</dbReference>
<evidence type="ECO:0000256" key="1">
    <source>
        <dbReference type="SAM" id="Coils"/>
    </source>
</evidence>
<dbReference type="InterPro" id="IPR001304">
    <property type="entry name" value="C-type_lectin-like"/>
</dbReference>
<dbReference type="Gene3D" id="3.10.100.10">
    <property type="entry name" value="Mannose-Binding Protein A, subunit A"/>
    <property type="match status" value="1"/>
</dbReference>
<dbReference type="InterPro" id="IPR016187">
    <property type="entry name" value="CTDL_fold"/>
</dbReference>
<evidence type="ECO:0000313" key="3">
    <source>
        <dbReference type="Ensembl" id="ENSPFOP00000029669.1"/>
    </source>
</evidence>
<reference evidence="4" key="1">
    <citation type="submission" date="2013-10" db="EMBL/GenBank/DDBJ databases">
        <authorList>
            <person name="Schartl M."/>
            <person name="Warren W."/>
        </authorList>
    </citation>
    <scope>NUCLEOTIDE SEQUENCE [LARGE SCALE GENOMIC DNA]</scope>
    <source>
        <strain evidence="4">female</strain>
    </source>
</reference>